<dbReference type="InterPro" id="IPR036291">
    <property type="entry name" value="NAD(P)-bd_dom_sf"/>
</dbReference>
<dbReference type="CDD" id="cd05254">
    <property type="entry name" value="dTDP_HR_like_SDR_e"/>
    <property type="match status" value="1"/>
</dbReference>
<accession>A0A395M0R3</accession>
<feature type="domain" description="RmlD-like substrate binding" evidence="1">
    <location>
        <begin position="4"/>
        <end position="294"/>
    </location>
</feature>
<dbReference type="Gene3D" id="3.40.50.720">
    <property type="entry name" value="NAD(P)-binding Rossmann-like Domain"/>
    <property type="match status" value="1"/>
</dbReference>
<evidence type="ECO:0000313" key="2">
    <source>
        <dbReference type="EMBL" id="RFM23798.1"/>
    </source>
</evidence>
<dbReference type="PANTHER" id="PTHR43242:SF1">
    <property type="entry name" value="NAD(P)-BINDING ROSSMANN-FOLD SUPERFAMILY PROTEIN"/>
    <property type="match status" value="1"/>
</dbReference>
<sequence length="299" mass="33615">MPIKIFLTGASGLLGGNLLRLLTERADVQLCAIQRSDFVIPATFSRGHETLTLDLCSETALWNVLSCFQPDVIIHTAAMTEPTACEQQRQEATLQNIVVTRTLTNLAEHFRARLIFISTDLVFDGQKGNYIESDPRHPLSFYGETKVISEDYIMQTLEDYAILRTTIMLGYSPRGTRSLNERLMLEIANGRIPTLFSDEYRSPISVETLAKIVLEFALDDARDLSGVFHAVGNERLSRCELGTKIFNHFSVPSTCYRCAPLESVVSFPPRPRDCSLNNQKLRSVIKTRIPSIDEVIRSL</sequence>
<dbReference type="SUPFAM" id="SSF51735">
    <property type="entry name" value="NAD(P)-binding Rossmann-fold domains"/>
    <property type="match status" value="1"/>
</dbReference>
<reference evidence="2 3" key="1">
    <citation type="journal article" date="2011" name="ISME J.">
        <title>Community ecology of hot spring cyanobacterial mats: predominant populations and their functional potential.</title>
        <authorList>
            <person name="Klatt C.G."/>
            <person name="Wood J.M."/>
            <person name="Rusch D.B."/>
            <person name="Bateson M.M."/>
            <person name="Hamamura N."/>
            <person name="Heidelberg J.F."/>
            <person name="Grossman A.R."/>
            <person name="Bhaya D."/>
            <person name="Cohan F.M."/>
            <person name="Kuhl M."/>
            <person name="Bryant D.A."/>
            <person name="Ward D.M."/>
        </authorList>
    </citation>
    <scope>NUCLEOTIDE SEQUENCE [LARGE SCALE GENOMIC DNA]</scope>
    <source>
        <strain evidence="2">OS</strain>
    </source>
</reference>
<evidence type="ECO:0000313" key="3">
    <source>
        <dbReference type="Proteomes" id="UP000266389"/>
    </source>
</evidence>
<name>A0A395M0R3_9BACT</name>
<dbReference type="EMBL" id="PHFL01000058">
    <property type="protein sequence ID" value="RFM23798.1"/>
    <property type="molecule type" value="Genomic_DNA"/>
</dbReference>
<dbReference type="AlphaFoldDB" id="A0A395M0R3"/>
<proteinExistence type="predicted"/>
<evidence type="ECO:0000259" key="1">
    <source>
        <dbReference type="Pfam" id="PF04321"/>
    </source>
</evidence>
<gene>
    <name evidence="2" type="ORF">D0433_09215</name>
</gene>
<dbReference type="Pfam" id="PF04321">
    <property type="entry name" value="RmlD_sub_bind"/>
    <property type="match status" value="1"/>
</dbReference>
<protein>
    <submittedName>
        <fullName evidence="2">SDR family oxidoreductase</fullName>
    </submittedName>
</protein>
<comment type="caution">
    <text evidence="2">The sequence shown here is derived from an EMBL/GenBank/DDBJ whole genome shotgun (WGS) entry which is preliminary data.</text>
</comment>
<dbReference type="InterPro" id="IPR029903">
    <property type="entry name" value="RmlD-like-bd"/>
</dbReference>
<dbReference type="PANTHER" id="PTHR43242">
    <property type="entry name" value="NAD(P)-BINDING ROSSMANN-FOLD SUPERFAMILY PROTEIN"/>
    <property type="match status" value="1"/>
</dbReference>
<organism evidence="2 3">
    <name type="scientific">Candidatus Thermochlorobacter aerophilus</name>
    <dbReference type="NCBI Taxonomy" id="1868324"/>
    <lineage>
        <taxon>Bacteria</taxon>
        <taxon>Pseudomonadati</taxon>
        <taxon>Chlorobiota</taxon>
        <taxon>Chlorobiia</taxon>
        <taxon>Chlorobiales</taxon>
        <taxon>Candidatus Thermochlorobacteriaceae</taxon>
        <taxon>Candidatus Thermochlorobacter</taxon>
    </lineage>
</organism>
<dbReference type="Proteomes" id="UP000266389">
    <property type="component" value="Unassembled WGS sequence"/>
</dbReference>